<accession>A0A699ZEE7</accession>
<organism evidence="2 3">
    <name type="scientific">Haematococcus lacustris</name>
    <name type="common">Green alga</name>
    <name type="synonym">Haematococcus pluvialis</name>
    <dbReference type="NCBI Taxonomy" id="44745"/>
    <lineage>
        <taxon>Eukaryota</taxon>
        <taxon>Viridiplantae</taxon>
        <taxon>Chlorophyta</taxon>
        <taxon>core chlorophytes</taxon>
        <taxon>Chlorophyceae</taxon>
        <taxon>CS clade</taxon>
        <taxon>Chlamydomonadales</taxon>
        <taxon>Haematococcaceae</taxon>
        <taxon>Haematococcus</taxon>
    </lineage>
</organism>
<feature type="region of interest" description="Disordered" evidence="1">
    <location>
        <begin position="75"/>
        <end position="101"/>
    </location>
</feature>
<feature type="non-terminal residue" evidence="2">
    <location>
        <position position="1"/>
    </location>
</feature>
<reference evidence="2 3" key="1">
    <citation type="submission" date="2020-02" db="EMBL/GenBank/DDBJ databases">
        <title>Draft genome sequence of Haematococcus lacustris strain NIES-144.</title>
        <authorList>
            <person name="Morimoto D."/>
            <person name="Nakagawa S."/>
            <person name="Yoshida T."/>
            <person name="Sawayama S."/>
        </authorList>
    </citation>
    <scope>NUCLEOTIDE SEQUENCE [LARGE SCALE GENOMIC DNA]</scope>
    <source>
        <strain evidence="2 3">NIES-144</strain>
    </source>
</reference>
<keyword evidence="3" id="KW-1185">Reference proteome</keyword>
<dbReference type="EMBL" id="BLLF01001495">
    <property type="protein sequence ID" value="GFH19640.1"/>
    <property type="molecule type" value="Genomic_DNA"/>
</dbReference>
<evidence type="ECO:0000256" key="1">
    <source>
        <dbReference type="SAM" id="MobiDB-lite"/>
    </source>
</evidence>
<evidence type="ECO:0000313" key="3">
    <source>
        <dbReference type="Proteomes" id="UP000485058"/>
    </source>
</evidence>
<protein>
    <submittedName>
        <fullName evidence="2">Uncharacterized protein</fullName>
    </submittedName>
</protein>
<dbReference type="AlphaFoldDB" id="A0A699ZEE7"/>
<comment type="caution">
    <text evidence="2">The sequence shown here is derived from an EMBL/GenBank/DDBJ whole genome shotgun (WGS) entry which is preliminary data.</text>
</comment>
<dbReference type="Proteomes" id="UP000485058">
    <property type="component" value="Unassembled WGS sequence"/>
</dbReference>
<evidence type="ECO:0000313" key="2">
    <source>
        <dbReference type="EMBL" id="GFH19640.1"/>
    </source>
</evidence>
<dbReference type="Gene3D" id="1.20.120.20">
    <property type="entry name" value="Apolipoprotein"/>
    <property type="match status" value="1"/>
</dbReference>
<sequence length="209" mass="21458">MMRRVLHSNGLSWPAASRCMTTASEGSVVDNLREAAGKVQAKVSEMFQGTKQFVGEATERVKADGETYAGAIKEQASKAKDAASRAESSMSDKAHSLADRAVAAAEHTATKFEGAADRTAGKASELGERAAAAAAEGNAAAVDAAIGGQAGSHDVATGIRGSTRGNQPGRSAGVYDLDLLSTPSLAAWLAQLPRSFSAMEVEAAFKLAM</sequence>
<feature type="compositionally biased region" description="Basic and acidic residues" evidence="1">
    <location>
        <begin position="75"/>
        <end position="98"/>
    </location>
</feature>
<name>A0A699ZEE7_HAELA</name>
<proteinExistence type="predicted"/>
<gene>
    <name evidence="2" type="ORF">HaLaN_16614</name>
</gene>